<reference evidence="1" key="1">
    <citation type="submission" date="2023-03" db="EMBL/GenBank/DDBJ databases">
        <title>Massive genome expansion in bonnet fungi (Mycena s.s.) driven by repeated elements and novel gene families across ecological guilds.</title>
        <authorList>
            <consortium name="Lawrence Berkeley National Laboratory"/>
            <person name="Harder C.B."/>
            <person name="Miyauchi S."/>
            <person name="Viragh M."/>
            <person name="Kuo A."/>
            <person name="Thoen E."/>
            <person name="Andreopoulos B."/>
            <person name="Lu D."/>
            <person name="Skrede I."/>
            <person name="Drula E."/>
            <person name="Henrissat B."/>
            <person name="Morin E."/>
            <person name="Kohler A."/>
            <person name="Barry K."/>
            <person name="LaButti K."/>
            <person name="Morin E."/>
            <person name="Salamov A."/>
            <person name="Lipzen A."/>
            <person name="Mereny Z."/>
            <person name="Hegedus B."/>
            <person name="Baldrian P."/>
            <person name="Stursova M."/>
            <person name="Weitz H."/>
            <person name="Taylor A."/>
            <person name="Grigoriev I.V."/>
            <person name="Nagy L.G."/>
            <person name="Martin F."/>
            <person name="Kauserud H."/>
        </authorList>
    </citation>
    <scope>NUCLEOTIDE SEQUENCE</scope>
    <source>
        <strain evidence="1">CBHHK002</strain>
    </source>
</reference>
<dbReference type="AlphaFoldDB" id="A0AAD6Z111"/>
<sequence length="318" mass="35804">MAMVLPVIRKDAGHEISHIDQVIPVLAALVYGSFGDIQVTLVLTYQLYDILCSSGLRELSQEVQNILRVLEAFHTNTTALMQYLGTVSFIDLSNHAQRITDKVSAELQVYESLMEKLKDKVASCSGFCRSEAKEVITEVKYPGTLVRDGLASQVSSNTESHRQKLEHMGTEVGDVRSQGDNAACVDPLVKCHWVWGGRGQWLAQEEEDPDIFCLVEVQASVPQLKLEPDSTSRLISRSSNIRASCVRHASLRHRAWSGMSALALRLVQDKNSRMRTAERWLNNGSNCHERRLPVNHCIPLKEYSIKFQQPSRTLRYLQ</sequence>
<keyword evidence="2" id="KW-1185">Reference proteome</keyword>
<accession>A0AAD6Z111</accession>
<evidence type="ECO:0000313" key="1">
    <source>
        <dbReference type="EMBL" id="KAJ7302917.1"/>
    </source>
</evidence>
<dbReference type="Proteomes" id="UP001218218">
    <property type="component" value="Unassembled WGS sequence"/>
</dbReference>
<gene>
    <name evidence="1" type="ORF">DFH08DRAFT_826240</name>
</gene>
<organism evidence="1 2">
    <name type="scientific">Mycena albidolilacea</name>
    <dbReference type="NCBI Taxonomy" id="1033008"/>
    <lineage>
        <taxon>Eukaryota</taxon>
        <taxon>Fungi</taxon>
        <taxon>Dikarya</taxon>
        <taxon>Basidiomycota</taxon>
        <taxon>Agaricomycotina</taxon>
        <taxon>Agaricomycetes</taxon>
        <taxon>Agaricomycetidae</taxon>
        <taxon>Agaricales</taxon>
        <taxon>Marasmiineae</taxon>
        <taxon>Mycenaceae</taxon>
        <taxon>Mycena</taxon>
    </lineage>
</organism>
<name>A0AAD6Z111_9AGAR</name>
<protein>
    <submittedName>
        <fullName evidence="1">Uncharacterized protein</fullName>
    </submittedName>
</protein>
<evidence type="ECO:0000313" key="2">
    <source>
        <dbReference type="Proteomes" id="UP001218218"/>
    </source>
</evidence>
<proteinExistence type="predicted"/>
<dbReference type="EMBL" id="JARIHO010000110">
    <property type="protein sequence ID" value="KAJ7302917.1"/>
    <property type="molecule type" value="Genomic_DNA"/>
</dbReference>
<comment type="caution">
    <text evidence="1">The sequence shown here is derived from an EMBL/GenBank/DDBJ whole genome shotgun (WGS) entry which is preliminary data.</text>
</comment>